<dbReference type="Proteomes" id="UP000583929">
    <property type="component" value="Unassembled WGS sequence"/>
</dbReference>
<dbReference type="GO" id="GO:0005634">
    <property type="term" value="C:nucleus"/>
    <property type="evidence" value="ECO:0007669"/>
    <property type="project" value="UniProtKB-SubCell"/>
</dbReference>
<dbReference type="GO" id="GO:0046982">
    <property type="term" value="F:protein heterodimerization activity"/>
    <property type="evidence" value="ECO:0007669"/>
    <property type="project" value="UniProtKB-ARBA"/>
</dbReference>
<dbReference type="Pfam" id="PF00170">
    <property type="entry name" value="bZIP_1"/>
    <property type="match status" value="1"/>
</dbReference>
<sequence length="261" mass="29791">MWELGIADGVVGMAAGISAMGEVDWKYLSVVQSVVLVGFLLGFQQWEIDFVQQDMLFGLLLGFQQWEIDFVQQEMLFGLLLGCQQLEFVAWKLVAGIVLESTGSQLLTLDEFEDELWNQNLVSCDCWSQIVVFHIQVENHGGNKTYPCNALVFGHEYSEGEAGSDEDLKVIKDDDGKEMRKRKRMESNRESVRRSRQRKQKQLEELMGEVGKLRKENNQIMTTTSITSQHLMTLEAHNSVLQAQMVELNHTLHSLNDKIMC</sequence>
<dbReference type="GO" id="GO:0000976">
    <property type="term" value="F:transcription cis-regulatory region binding"/>
    <property type="evidence" value="ECO:0007669"/>
    <property type="project" value="TreeGrafter"/>
</dbReference>
<dbReference type="Gene3D" id="1.20.5.170">
    <property type="match status" value="1"/>
</dbReference>
<reference evidence="8 9" key="1">
    <citation type="journal article" date="2020" name="bioRxiv">
        <title>Sequence and annotation of 42 cannabis genomes reveals extensive copy number variation in cannabinoid synthesis and pathogen resistance genes.</title>
        <authorList>
            <person name="Mckernan K.J."/>
            <person name="Helbert Y."/>
            <person name="Kane L.T."/>
            <person name="Ebling H."/>
            <person name="Zhang L."/>
            <person name="Liu B."/>
            <person name="Eaton Z."/>
            <person name="Mclaughlin S."/>
            <person name="Kingan S."/>
            <person name="Baybayan P."/>
            <person name="Concepcion G."/>
            <person name="Jordan M."/>
            <person name="Riva A."/>
            <person name="Barbazuk W."/>
            <person name="Harkins T."/>
        </authorList>
    </citation>
    <scope>NUCLEOTIDE SEQUENCE [LARGE SCALE GENOMIC DNA]</scope>
    <source>
        <strain evidence="9">cv. Jamaican Lion 4</strain>
        <tissue evidence="8">Leaf</tissue>
    </source>
</reference>
<protein>
    <recommendedName>
        <fullName evidence="7">BZIP domain-containing protein</fullName>
    </recommendedName>
</protein>
<evidence type="ECO:0000259" key="7">
    <source>
        <dbReference type="PROSITE" id="PS50217"/>
    </source>
</evidence>
<evidence type="ECO:0000313" key="9">
    <source>
        <dbReference type="Proteomes" id="UP000583929"/>
    </source>
</evidence>
<comment type="subcellular location">
    <subcellularLocation>
        <location evidence="1">Nucleus</location>
    </subcellularLocation>
</comment>
<feature type="domain" description="BZIP" evidence="7">
    <location>
        <begin position="178"/>
        <end position="241"/>
    </location>
</feature>
<accession>A0A7J6FSP6</accession>
<dbReference type="GO" id="GO:0045893">
    <property type="term" value="P:positive regulation of DNA-templated transcription"/>
    <property type="evidence" value="ECO:0007669"/>
    <property type="project" value="TreeGrafter"/>
</dbReference>
<name>A0A7J6FSP6_CANSA</name>
<gene>
    <name evidence="8" type="ORF">G4B88_002237</name>
</gene>
<dbReference type="PANTHER" id="PTHR45764">
    <property type="entry name" value="BZIP TRANSCRIPTION FACTOR 44"/>
    <property type="match status" value="1"/>
</dbReference>
<proteinExistence type="predicted"/>
<evidence type="ECO:0000256" key="5">
    <source>
        <dbReference type="ARBA" id="ARBA00023242"/>
    </source>
</evidence>
<evidence type="ECO:0000256" key="3">
    <source>
        <dbReference type="ARBA" id="ARBA00023125"/>
    </source>
</evidence>
<evidence type="ECO:0000256" key="1">
    <source>
        <dbReference type="ARBA" id="ARBA00004123"/>
    </source>
</evidence>
<dbReference type="FunFam" id="1.20.5.170:FF:000020">
    <property type="entry name" value="BZIP transcription factor"/>
    <property type="match status" value="1"/>
</dbReference>
<keyword evidence="5" id="KW-0539">Nucleus</keyword>
<keyword evidence="2" id="KW-0805">Transcription regulation</keyword>
<dbReference type="AlphaFoldDB" id="A0A7J6FSP6"/>
<dbReference type="PROSITE" id="PS50217">
    <property type="entry name" value="BZIP"/>
    <property type="match status" value="1"/>
</dbReference>
<dbReference type="SMART" id="SM00338">
    <property type="entry name" value="BRLZ"/>
    <property type="match status" value="1"/>
</dbReference>
<dbReference type="EMBL" id="JAATIQ010000175">
    <property type="protein sequence ID" value="KAF4373733.1"/>
    <property type="molecule type" value="Genomic_DNA"/>
</dbReference>
<comment type="caution">
    <text evidence="8">The sequence shown here is derived from an EMBL/GenBank/DDBJ whole genome shotgun (WGS) entry which is preliminary data.</text>
</comment>
<evidence type="ECO:0000256" key="2">
    <source>
        <dbReference type="ARBA" id="ARBA00023015"/>
    </source>
</evidence>
<evidence type="ECO:0000256" key="6">
    <source>
        <dbReference type="SAM" id="MobiDB-lite"/>
    </source>
</evidence>
<feature type="region of interest" description="Disordered" evidence="6">
    <location>
        <begin position="173"/>
        <end position="200"/>
    </location>
</feature>
<keyword evidence="9" id="KW-1185">Reference proteome</keyword>
<keyword evidence="4" id="KW-0804">Transcription</keyword>
<dbReference type="InterPro" id="IPR045314">
    <property type="entry name" value="bZIP_plant_GBF1"/>
</dbReference>
<dbReference type="InterPro" id="IPR004827">
    <property type="entry name" value="bZIP"/>
</dbReference>
<organism evidence="8 9">
    <name type="scientific">Cannabis sativa</name>
    <name type="common">Hemp</name>
    <name type="synonym">Marijuana</name>
    <dbReference type="NCBI Taxonomy" id="3483"/>
    <lineage>
        <taxon>Eukaryota</taxon>
        <taxon>Viridiplantae</taxon>
        <taxon>Streptophyta</taxon>
        <taxon>Embryophyta</taxon>
        <taxon>Tracheophyta</taxon>
        <taxon>Spermatophyta</taxon>
        <taxon>Magnoliopsida</taxon>
        <taxon>eudicotyledons</taxon>
        <taxon>Gunneridae</taxon>
        <taxon>Pentapetalae</taxon>
        <taxon>rosids</taxon>
        <taxon>fabids</taxon>
        <taxon>Rosales</taxon>
        <taxon>Cannabaceae</taxon>
        <taxon>Cannabis</taxon>
    </lineage>
</organism>
<dbReference type="CDD" id="cd14702">
    <property type="entry name" value="bZIP_plant_GBF1"/>
    <property type="match status" value="1"/>
</dbReference>
<dbReference type="InterPro" id="IPR046347">
    <property type="entry name" value="bZIP_sf"/>
</dbReference>
<evidence type="ECO:0000256" key="4">
    <source>
        <dbReference type="ARBA" id="ARBA00023163"/>
    </source>
</evidence>
<evidence type="ECO:0000313" key="8">
    <source>
        <dbReference type="EMBL" id="KAF4373733.1"/>
    </source>
</evidence>
<dbReference type="SUPFAM" id="SSF57959">
    <property type="entry name" value="Leucine zipper domain"/>
    <property type="match status" value="1"/>
</dbReference>
<dbReference type="PANTHER" id="PTHR45764:SF38">
    <property type="entry name" value="BZIP TRANSCRIPTION FACTOR 44"/>
    <property type="match status" value="1"/>
</dbReference>
<dbReference type="GO" id="GO:0003700">
    <property type="term" value="F:DNA-binding transcription factor activity"/>
    <property type="evidence" value="ECO:0007669"/>
    <property type="project" value="InterPro"/>
</dbReference>
<keyword evidence="3" id="KW-0238">DNA-binding</keyword>